<organism evidence="1 2">
    <name type="scientific">Epicoccum nigrum</name>
    <name type="common">Soil fungus</name>
    <name type="synonym">Epicoccum purpurascens</name>
    <dbReference type="NCBI Taxonomy" id="105696"/>
    <lineage>
        <taxon>Eukaryota</taxon>
        <taxon>Fungi</taxon>
        <taxon>Dikarya</taxon>
        <taxon>Ascomycota</taxon>
        <taxon>Pezizomycotina</taxon>
        <taxon>Dothideomycetes</taxon>
        <taxon>Pleosporomycetidae</taxon>
        <taxon>Pleosporales</taxon>
        <taxon>Pleosporineae</taxon>
        <taxon>Didymellaceae</taxon>
        <taxon>Epicoccum</taxon>
    </lineage>
</organism>
<evidence type="ECO:0000313" key="1">
    <source>
        <dbReference type="EMBL" id="OSS53841.1"/>
    </source>
</evidence>
<name>A0A1Y2MCZ6_EPING</name>
<dbReference type="PANTHER" id="PTHR40628">
    <property type="entry name" value="CHROMO DOMAIN-CONTAINING PROTEIN"/>
    <property type="match status" value="1"/>
</dbReference>
<dbReference type="EMBL" id="KZ107838">
    <property type="protein sequence ID" value="OSS53841.1"/>
    <property type="molecule type" value="Genomic_DNA"/>
</dbReference>
<protein>
    <submittedName>
        <fullName evidence="1">Uncharacterized protein</fullName>
    </submittedName>
</protein>
<reference evidence="1 2" key="1">
    <citation type="journal article" date="2017" name="Genome Announc.">
        <title>Genome sequence of the saprophytic ascomycete Epicoccum nigrum ICMP 19927 strain isolated from New Zealand.</title>
        <authorList>
            <person name="Fokin M."/>
            <person name="Fleetwood D."/>
            <person name="Weir B.S."/>
            <person name="Villas-Boas S.G."/>
        </authorList>
    </citation>
    <scope>NUCLEOTIDE SEQUENCE [LARGE SCALE GENOMIC DNA]</scope>
    <source>
        <strain evidence="1 2">ICMP 19927</strain>
    </source>
</reference>
<sequence>MAANNINTMATNNVSTMAANSVTYTCNSYNVDLPLNGVANDIIWFKSYHPFSSHIGSIYAVSAPFPVLGIGTVELAVKASPGPFTIHGKSTIELHNVLHVPYYPCNVLGRQLASVYQIFEGSSASRGGLVLGGKQVAYFQPEPSNYISLT</sequence>
<dbReference type="InParanoid" id="A0A1Y2MCZ6"/>
<dbReference type="Proteomes" id="UP000193240">
    <property type="component" value="Unassembled WGS sequence"/>
</dbReference>
<proteinExistence type="predicted"/>
<dbReference type="AlphaFoldDB" id="A0A1Y2MCZ6"/>
<gene>
    <name evidence="1" type="ORF">B5807_01191</name>
</gene>
<keyword evidence="2" id="KW-1185">Reference proteome</keyword>
<accession>A0A1Y2MCZ6</accession>
<dbReference type="PANTHER" id="PTHR40628:SF1">
    <property type="entry name" value="CHROMO DOMAIN-CONTAINING PROTEIN"/>
    <property type="match status" value="1"/>
</dbReference>
<evidence type="ECO:0000313" key="2">
    <source>
        <dbReference type="Proteomes" id="UP000193240"/>
    </source>
</evidence>